<evidence type="ECO:0000313" key="4">
    <source>
        <dbReference type="Proteomes" id="UP000316167"/>
    </source>
</evidence>
<dbReference type="PANTHER" id="PTHR30327:SF1">
    <property type="entry name" value="UPF0301 PROTEIN YQGE"/>
    <property type="match status" value="1"/>
</dbReference>
<evidence type="ECO:0000256" key="1">
    <source>
        <dbReference type="ARBA" id="ARBA00009600"/>
    </source>
</evidence>
<dbReference type="HAMAP" id="MF_00758">
    <property type="entry name" value="UPF0301"/>
    <property type="match status" value="1"/>
</dbReference>
<keyword evidence="4" id="KW-1185">Reference proteome</keyword>
<dbReference type="EMBL" id="VLLE01000003">
    <property type="protein sequence ID" value="TWI83769.1"/>
    <property type="molecule type" value="Genomic_DNA"/>
</dbReference>
<dbReference type="AlphaFoldDB" id="A0A562SR75"/>
<dbReference type="InterPro" id="IPR003774">
    <property type="entry name" value="AlgH-like"/>
</dbReference>
<gene>
    <name evidence="3" type="ORF">IQ13_1884</name>
</gene>
<evidence type="ECO:0000256" key="2">
    <source>
        <dbReference type="HAMAP-Rule" id="MF_00758"/>
    </source>
</evidence>
<comment type="similarity">
    <text evidence="1 2">Belongs to the UPF0301 (AlgH) family.</text>
</comment>
<dbReference type="GO" id="GO:0005829">
    <property type="term" value="C:cytosol"/>
    <property type="evidence" value="ECO:0007669"/>
    <property type="project" value="TreeGrafter"/>
</dbReference>
<proteinExistence type="inferred from homology"/>
<organism evidence="3 4">
    <name type="scientific">Lacibacter cauensis</name>
    <dbReference type="NCBI Taxonomy" id="510947"/>
    <lineage>
        <taxon>Bacteria</taxon>
        <taxon>Pseudomonadati</taxon>
        <taxon>Bacteroidota</taxon>
        <taxon>Chitinophagia</taxon>
        <taxon>Chitinophagales</taxon>
        <taxon>Chitinophagaceae</taxon>
        <taxon>Lacibacter</taxon>
    </lineage>
</organism>
<dbReference type="Gene3D" id="3.40.1740.10">
    <property type="entry name" value="VC0467-like"/>
    <property type="match status" value="1"/>
</dbReference>
<reference evidence="3 4" key="1">
    <citation type="journal article" date="2015" name="Stand. Genomic Sci.">
        <title>Genomic Encyclopedia of Bacterial and Archaeal Type Strains, Phase III: the genomes of soil and plant-associated and newly described type strains.</title>
        <authorList>
            <person name="Whitman W.B."/>
            <person name="Woyke T."/>
            <person name="Klenk H.P."/>
            <person name="Zhou Y."/>
            <person name="Lilburn T.G."/>
            <person name="Beck B.J."/>
            <person name="De Vos P."/>
            <person name="Vandamme P."/>
            <person name="Eisen J.A."/>
            <person name="Garrity G."/>
            <person name="Hugenholtz P."/>
            <person name="Kyrpides N.C."/>
        </authorList>
    </citation>
    <scope>NUCLEOTIDE SEQUENCE [LARGE SCALE GENOMIC DNA]</scope>
    <source>
        <strain evidence="3 4">CGMCC 1.7271</strain>
    </source>
</reference>
<name>A0A562SR75_9BACT</name>
<dbReference type="Proteomes" id="UP000316167">
    <property type="component" value="Unassembled WGS sequence"/>
</dbReference>
<sequence length="193" mass="21938">MNFPQYITDMIDPASGILLISDPFLRDPNFMRTVVLLCEHNDATGTFGLVINRTFEQTLDQLITDIDGFDVPVYYGGPVQMDTLHFLHQLPNEIPGGQEIGKDIFWGGDFDIVLTLLRQGLLDLDKIRFYLGYSGWSNGQLDSELKEKSWLTVEASNQLVFEKDTDLIWKNSLKAMGGQYTQLINYPIDPQLN</sequence>
<comment type="caution">
    <text evidence="3">The sequence shown here is derived from an EMBL/GenBank/DDBJ whole genome shotgun (WGS) entry which is preliminary data.</text>
</comment>
<protein>
    <recommendedName>
        <fullName evidence="2">UPF0301 protein IQ13_1884</fullName>
    </recommendedName>
</protein>
<dbReference type="PANTHER" id="PTHR30327">
    <property type="entry name" value="UNCHARACTERIZED PROTEIN YQGE"/>
    <property type="match status" value="1"/>
</dbReference>
<accession>A0A562SR75</accession>
<evidence type="ECO:0000313" key="3">
    <source>
        <dbReference type="EMBL" id="TWI83769.1"/>
    </source>
</evidence>
<dbReference type="Pfam" id="PF02622">
    <property type="entry name" value="DUF179"/>
    <property type="match status" value="1"/>
</dbReference>
<dbReference type="SUPFAM" id="SSF143456">
    <property type="entry name" value="VC0467-like"/>
    <property type="match status" value="1"/>
</dbReference>